<protein>
    <submittedName>
        <fullName evidence="5">Antagonist of KipI</fullName>
    </submittedName>
</protein>
<evidence type="ECO:0000256" key="1">
    <source>
        <dbReference type="ARBA" id="ARBA00022741"/>
    </source>
</evidence>
<keyword evidence="2" id="KW-0378">Hydrolase</keyword>
<evidence type="ECO:0000256" key="2">
    <source>
        <dbReference type="ARBA" id="ARBA00022801"/>
    </source>
</evidence>
<dbReference type="PANTHER" id="PTHR43309:SF5">
    <property type="entry name" value="5-OXOPROLINASE SUBUNIT C"/>
    <property type="match status" value="1"/>
</dbReference>
<accession>A0A8X8LET6</accession>
<dbReference type="InterPro" id="IPR029000">
    <property type="entry name" value="Cyclophilin-like_dom_sf"/>
</dbReference>
<proteinExistence type="predicted"/>
<dbReference type="SUPFAM" id="SSF50891">
    <property type="entry name" value="Cyclophilin-like"/>
    <property type="match status" value="1"/>
</dbReference>
<dbReference type="GO" id="GO:0016787">
    <property type="term" value="F:hydrolase activity"/>
    <property type="evidence" value="ECO:0007669"/>
    <property type="project" value="UniProtKB-KW"/>
</dbReference>
<keyword evidence="6" id="KW-1185">Reference proteome</keyword>
<dbReference type="InterPro" id="IPR003778">
    <property type="entry name" value="CT_A_B"/>
</dbReference>
<dbReference type="EMBL" id="FNNO01000014">
    <property type="protein sequence ID" value="SDX38260.1"/>
    <property type="molecule type" value="Genomic_DNA"/>
</dbReference>
<evidence type="ECO:0000259" key="4">
    <source>
        <dbReference type="SMART" id="SM00797"/>
    </source>
</evidence>
<evidence type="ECO:0000313" key="5">
    <source>
        <dbReference type="EMBL" id="SDX38260.1"/>
    </source>
</evidence>
<reference evidence="5 6" key="1">
    <citation type="submission" date="2016-10" db="EMBL/GenBank/DDBJ databases">
        <authorList>
            <person name="Varghese N."/>
            <person name="Submissions S."/>
        </authorList>
    </citation>
    <scope>NUCLEOTIDE SEQUENCE [LARGE SCALE GENOMIC DNA]</scope>
    <source>
        <strain evidence="5 6">DSM 25353</strain>
    </source>
</reference>
<feature type="domain" description="Carboxyltransferase" evidence="4">
    <location>
        <begin position="24"/>
        <end position="278"/>
    </location>
</feature>
<evidence type="ECO:0000313" key="6">
    <source>
        <dbReference type="Proteomes" id="UP000198711"/>
    </source>
</evidence>
<dbReference type="GO" id="GO:0005524">
    <property type="term" value="F:ATP binding"/>
    <property type="evidence" value="ECO:0007669"/>
    <property type="project" value="UniProtKB-KW"/>
</dbReference>
<dbReference type="AlphaFoldDB" id="A0A8X8LET6"/>
<sequence length="295" mass="32403">MSLHIVKKGILDSIQDAGHYGRQHLGIGPGGVMDFIAFRTANALVGNSKGEAVLEMHFPGPVIHFTADCLIALSGADFGAVIDGVDININQPLVVNKDSILRFQQKRNGARCYLAVRGGLNNELFPYHFSGENEVVALPWKADLCGLYNNDRIRFVQGSFFCQLSESSRQHFCNSPFSITTQSNRMGYRLKGEALQLTEKQELVSAAVTKGTIQLLPNGQLIVLMADHQTTGGYPCIGHVISADIPSLAQSDSGQALAFESVSIAEAETLRLHQEQHLQQLQYSCTFRMQEYFSL</sequence>
<keyword evidence="1" id="KW-0547">Nucleotide-binding</keyword>
<keyword evidence="3" id="KW-0067">ATP-binding</keyword>
<dbReference type="InterPro" id="IPR052708">
    <property type="entry name" value="PxpC"/>
</dbReference>
<evidence type="ECO:0000256" key="3">
    <source>
        <dbReference type="ARBA" id="ARBA00022840"/>
    </source>
</evidence>
<comment type="caution">
    <text evidence="5">The sequence shown here is derived from an EMBL/GenBank/DDBJ whole genome shotgun (WGS) entry which is preliminary data.</text>
</comment>
<dbReference type="RefSeq" id="WP_257575002.1">
    <property type="nucleotide sequence ID" value="NZ_FNNO01000014.1"/>
</dbReference>
<organism evidence="5 6">
    <name type="scientific">Hydrobacter penzbergensis</name>
    <dbReference type="NCBI Taxonomy" id="1235997"/>
    <lineage>
        <taxon>Bacteria</taxon>
        <taxon>Pseudomonadati</taxon>
        <taxon>Bacteroidota</taxon>
        <taxon>Chitinophagia</taxon>
        <taxon>Chitinophagales</taxon>
        <taxon>Chitinophagaceae</taxon>
        <taxon>Hydrobacter</taxon>
    </lineage>
</organism>
<name>A0A8X8LET6_9BACT</name>
<dbReference type="Pfam" id="PF02626">
    <property type="entry name" value="CT_A_B"/>
    <property type="match status" value="2"/>
</dbReference>
<gene>
    <name evidence="5" type="ORF">SAMN05444410_11496</name>
</gene>
<dbReference type="Proteomes" id="UP000198711">
    <property type="component" value="Unassembled WGS sequence"/>
</dbReference>
<dbReference type="Gene3D" id="2.40.100.10">
    <property type="entry name" value="Cyclophilin-like"/>
    <property type="match status" value="1"/>
</dbReference>
<dbReference type="SMART" id="SM00797">
    <property type="entry name" value="AHS2"/>
    <property type="match status" value="1"/>
</dbReference>
<dbReference type="PANTHER" id="PTHR43309">
    <property type="entry name" value="5-OXOPROLINASE SUBUNIT C"/>
    <property type="match status" value="1"/>
</dbReference>